<comment type="similarity">
    <text evidence="1">Belongs to the UDP-glycosyltransferase family.</text>
</comment>
<organism evidence="2 3">
    <name type="scientific">Ilex paraguariensis</name>
    <name type="common">yerba mate</name>
    <dbReference type="NCBI Taxonomy" id="185542"/>
    <lineage>
        <taxon>Eukaryota</taxon>
        <taxon>Viridiplantae</taxon>
        <taxon>Streptophyta</taxon>
        <taxon>Embryophyta</taxon>
        <taxon>Tracheophyta</taxon>
        <taxon>Spermatophyta</taxon>
        <taxon>Magnoliopsida</taxon>
        <taxon>eudicotyledons</taxon>
        <taxon>Gunneridae</taxon>
        <taxon>Pentapetalae</taxon>
        <taxon>asterids</taxon>
        <taxon>campanulids</taxon>
        <taxon>Aquifoliales</taxon>
        <taxon>Aquifoliaceae</taxon>
        <taxon>Ilex</taxon>
    </lineage>
</organism>
<accession>A0ABC8SZN1</accession>
<reference evidence="2 3" key="1">
    <citation type="submission" date="2024-02" db="EMBL/GenBank/DDBJ databases">
        <authorList>
            <person name="Vignale AGUSTIN F."/>
            <person name="Sosa J E."/>
            <person name="Modenutti C."/>
        </authorList>
    </citation>
    <scope>NUCLEOTIDE SEQUENCE [LARGE SCALE GENOMIC DNA]</scope>
</reference>
<dbReference type="Proteomes" id="UP001642360">
    <property type="component" value="Unassembled WGS sequence"/>
</dbReference>
<dbReference type="Gene3D" id="3.40.50.2000">
    <property type="entry name" value="Glycogen Phosphorylase B"/>
    <property type="match status" value="2"/>
</dbReference>
<keyword evidence="3" id="KW-1185">Reference proteome</keyword>
<evidence type="ECO:0000256" key="1">
    <source>
        <dbReference type="ARBA" id="ARBA00009995"/>
    </source>
</evidence>
<dbReference type="AlphaFoldDB" id="A0ABC8SZN1"/>
<gene>
    <name evidence="2" type="ORF">ILEXP_LOCUS31535</name>
</gene>
<comment type="caution">
    <text evidence="2">The sequence shown here is derived from an EMBL/GenBank/DDBJ whole genome shotgun (WGS) entry which is preliminary data.</text>
</comment>
<dbReference type="PANTHER" id="PTHR11926:SF1547">
    <property type="entry name" value="GLYCOSYLTRANSFERASE"/>
    <property type="match status" value="1"/>
</dbReference>
<dbReference type="SUPFAM" id="SSF53756">
    <property type="entry name" value="UDP-Glycosyltransferase/glycogen phosphorylase"/>
    <property type="match status" value="1"/>
</dbReference>
<proteinExistence type="inferred from homology"/>
<evidence type="ECO:0000313" key="2">
    <source>
        <dbReference type="EMBL" id="CAK9162652.1"/>
    </source>
</evidence>
<protein>
    <submittedName>
        <fullName evidence="2">Uncharacterized protein</fullName>
    </submittedName>
</protein>
<name>A0ABC8SZN1_9AQUA</name>
<evidence type="ECO:0000313" key="3">
    <source>
        <dbReference type="Proteomes" id="UP001642360"/>
    </source>
</evidence>
<dbReference type="PANTHER" id="PTHR11926">
    <property type="entry name" value="GLUCOSYL/GLUCURONOSYL TRANSFERASES"/>
    <property type="match status" value="1"/>
</dbReference>
<sequence length="77" mass="9151">MEINHDVKREEVKTLVRKMMEGDKGKQMRSTAREWKKKAEAATDVRGSSYNNFDKFIKEALHHEENVHFRIIPFYVA</sequence>
<dbReference type="EMBL" id="CAUOFW020003924">
    <property type="protein sequence ID" value="CAK9162652.1"/>
    <property type="molecule type" value="Genomic_DNA"/>
</dbReference>